<evidence type="ECO:0000313" key="3">
    <source>
        <dbReference type="EMBL" id="SMD30224.1"/>
    </source>
</evidence>
<dbReference type="EMBL" id="AE017261">
    <property type="protein sequence ID" value="AAT43467.1"/>
    <property type="molecule type" value="Genomic_DNA"/>
</dbReference>
<accession>A0A8G2L7D8</accession>
<dbReference type="Proteomes" id="UP000000438">
    <property type="component" value="Chromosome"/>
</dbReference>
<name>Q6L0N5_PICTO</name>
<protein>
    <submittedName>
        <fullName evidence="2">Hypothetical membrane protein</fullName>
    </submittedName>
</protein>
<keyword evidence="5" id="KW-1185">Reference proteome</keyword>
<reference evidence="3 5" key="3">
    <citation type="submission" date="2017-04" db="EMBL/GenBank/DDBJ databases">
        <authorList>
            <person name="Varghese N."/>
            <person name="Submissions S."/>
        </authorList>
    </citation>
    <scope>NUCLEOTIDE SEQUENCE [LARGE SCALE GENOMIC DNA]</scope>
    <source>
        <strain evidence="3 5">DSM 9789</strain>
    </source>
</reference>
<keyword evidence="1" id="KW-0812">Transmembrane</keyword>
<gene>
    <name evidence="2" type="ordered locus">PTO0882</name>
    <name evidence="3" type="ORF">SAMN02745355_0090</name>
</gene>
<dbReference type="Proteomes" id="UP000192315">
    <property type="component" value="Unassembled WGS sequence"/>
</dbReference>
<evidence type="ECO:0000313" key="2">
    <source>
        <dbReference type="EMBL" id="AAT43467.1"/>
    </source>
</evidence>
<evidence type="ECO:0000256" key="1">
    <source>
        <dbReference type="SAM" id="Phobius"/>
    </source>
</evidence>
<dbReference type="AlphaFoldDB" id="Q6L0N5"/>
<keyword evidence="1" id="KW-0472">Membrane</keyword>
<accession>Q6L0N5</accession>
<sequence>MIIDYIKGHVDNDKDASIIAAMMYARAIGLEYNFDINPYRSKYPELYKKMESMLDNVNLRDILFYRINSKKDEIKNIIKKYNKNLVYISLAGTLGYASISSMLGLQLLSGFSWNIDRFNEFKRDEIETMQDMIQYIIEDVWNFLEEFVSIGIAIEFYGSYTTNIAMPLREMIDSGIEINRTDLKIDYFKSLNDAGKEAFVRSLIS</sequence>
<reference evidence="2 4" key="1">
    <citation type="journal article" date="2004" name="Proc. Natl. Acad. Sci. U.S.A.">
        <title>Genome sequence of Picrophilus torridus and its implications for life around pH 0.</title>
        <authorList>
            <person name="Futterer O."/>
            <person name="Angelov A."/>
            <person name="Liesegang H."/>
            <person name="Gottschalk G."/>
            <person name="Schleper C."/>
            <person name="Schepers B."/>
            <person name="Dock C."/>
            <person name="Antranikian G."/>
            <person name="Liebl W."/>
        </authorList>
    </citation>
    <scope>NUCLEOTIDE SEQUENCE [LARGE SCALE GENOMIC DNA]</scope>
    <source>
        <strain evidence="4">ATCC 700027 / DSM 9790 / JCM 10055 / NBRC 100828</strain>
        <strain evidence="2">DSM 9790</strain>
    </source>
</reference>
<organism evidence="2 4">
    <name type="scientific">Picrophilus torridus (strain ATCC 700027 / DSM 9790 / JCM 10055 / NBRC 100828 / KAW 2/3)</name>
    <dbReference type="NCBI Taxonomy" id="1122961"/>
    <lineage>
        <taxon>Archaea</taxon>
        <taxon>Methanobacteriati</taxon>
        <taxon>Thermoplasmatota</taxon>
        <taxon>Thermoplasmata</taxon>
        <taxon>Thermoplasmatales</taxon>
        <taxon>Picrophilaceae</taxon>
        <taxon>Picrophilus</taxon>
    </lineage>
</organism>
<dbReference type="PaxDb" id="263820-PTO0882"/>
<dbReference type="KEGG" id="pto:PTO0882"/>
<proteinExistence type="predicted"/>
<feature type="transmembrane region" description="Helical" evidence="1">
    <location>
        <begin position="85"/>
        <end position="108"/>
    </location>
</feature>
<evidence type="ECO:0000313" key="5">
    <source>
        <dbReference type="Proteomes" id="UP000192315"/>
    </source>
</evidence>
<evidence type="ECO:0000313" key="4">
    <source>
        <dbReference type="Proteomes" id="UP000000438"/>
    </source>
</evidence>
<dbReference type="GeneID" id="2844142"/>
<keyword evidence="1" id="KW-1133">Transmembrane helix</keyword>
<dbReference type="EMBL" id="FWYE01000001">
    <property type="protein sequence ID" value="SMD30224.1"/>
    <property type="molecule type" value="Genomic_DNA"/>
</dbReference>
<dbReference type="HOGENOM" id="CLU_1335092_0_0_2"/>
<dbReference type="STRING" id="263820.PTO0882"/>
<dbReference type="RefSeq" id="WP_011177683.1">
    <property type="nucleotide sequence ID" value="NC_005877.1"/>
</dbReference>
<reference evidence="2" key="2">
    <citation type="submission" date="2004-02" db="EMBL/GenBank/DDBJ databases">
        <authorList>
            <person name="Fuetterer O."/>
            <person name="Angelov A."/>
            <person name="Liesegang H."/>
            <person name="Gottschalk G."/>
            <person name="Schleper C."/>
            <person name="Schepers B."/>
            <person name="Dock C."/>
            <person name="Antranikian G."/>
            <person name="Liebl W."/>
        </authorList>
    </citation>
    <scope>NUCLEOTIDE SEQUENCE</scope>
    <source>
        <strain evidence="2">DSM 9790</strain>
    </source>
</reference>
<dbReference type="InParanoid" id="Q6L0N5"/>